<sequence>MSLSIQELLKNKGIEVKEAHLDVLEARWTGMQALRGNLEHVKIDDADIGVRNIPGGDHIE</sequence>
<gene>
    <name evidence="1" type="ORF">BI350_08195</name>
</gene>
<protein>
    <submittedName>
        <fullName evidence="1">Uncharacterized protein</fullName>
    </submittedName>
</protein>
<evidence type="ECO:0000313" key="2">
    <source>
        <dbReference type="Proteomes" id="UP000185746"/>
    </source>
</evidence>
<dbReference type="Proteomes" id="UP000185746">
    <property type="component" value="Chromosome"/>
</dbReference>
<evidence type="ECO:0000313" key="1">
    <source>
        <dbReference type="EMBL" id="AOV07514.1"/>
    </source>
</evidence>
<keyword evidence="2" id="KW-1185">Reference proteome</keyword>
<name>A0A1D8JFM8_9BACL</name>
<proteinExistence type="predicted"/>
<dbReference type="KEGG" id="surl:BI350_08195"/>
<dbReference type="EMBL" id="CP017560">
    <property type="protein sequence ID" value="AOV07514.1"/>
    <property type="molecule type" value="Genomic_DNA"/>
</dbReference>
<organism evidence="1 2">
    <name type="scientific">Sporosarcina ureilytica</name>
    <dbReference type="NCBI Taxonomy" id="298596"/>
    <lineage>
        <taxon>Bacteria</taxon>
        <taxon>Bacillati</taxon>
        <taxon>Bacillota</taxon>
        <taxon>Bacilli</taxon>
        <taxon>Bacillales</taxon>
        <taxon>Caryophanaceae</taxon>
        <taxon>Sporosarcina</taxon>
    </lineage>
</organism>
<dbReference type="AlphaFoldDB" id="A0A1D8JFM8"/>
<accession>A0A1D8JFM8</accession>
<reference evidence="1 2" key="1">
    <citation type="submission" date="2016-09" db="EMBL/GenBank/DDBJ databases">
        <title>Complete genome sequence of the Lysinibacillus sphaericus LMG 22257, a specie of Bacillus with ureolytic activity that can effectively biodeposit calcium carbonate.</title>
        <authorList>
            <person name="Yan W."/>
        </authorList>
    </citation>
    <scope>NUCLEOTIDE SEQUENCE [LARGE SCALE GENOMIC DNA]</scope>
    <source>
        <strain evidence="1 2">LMG 22257</strain>
    </source>
</reference>